<sequence length="90" mass="10290">VFNFIGHGIQHLQLQQAFESSKLFFVLPEDERKDVHIGQATGRSFKGWQPPLIQQRQENLPPDTKEKEPPPVRRYELAAHADFSAATIPI</sequence>
<evidence type="ECO:0000313" key="2">
    <source>
        <dbReference type="Proteomes" id="UP001497700"/>
    </source>
</evidence>
<name>A0ACB9YUL5_9PEZI</name>
<keyword evidence="2" id="KW-1185">Reference proteome</keyword>
<accession>A0ACB9YUL5</accession>
<dbReference type="EMBL" id="MU393522">
    <property type="protein sequence ID" value="KAI4862633.1"/>
    <property type="molecule type" value="Genomic_DNA"/>
</dbReference>
<feature type="non-terminal residue" evidence="1">
    <location>
        <position position="1"/>
    </location>
</feature>
<reference evidence="1 2" key="1">
    <citation type="journal article" date="2022" name="New Phytol.">
        <title>Ecological generalism drives hyperdiversity of secondary metabolite gene clusters in xylarialean endophytes.</title>
        <authorList>
            <person name="Franco M.E.E."/>
            <person name="Wisecaver J.H."/>
            <person name="Arnold A.E."/>
            <person name="Ju Y.M."/>
            <person name="Slot J.C."/>
            <person name="Ahrendt S."/>
            <person name="Moore L.P."/>
            <person name="Eastman K.E."/>
            <person name="Scott K."/>
            <person name="Konkel Z."/>
            <person name="Mondo S.J."/>
            <person name="Kuo A."/>
            <person name="Hayes R.D."/>
            <person name="Haridas S."/>
            <person name="Andreopoulos B."/>
            <person name="Riley R."/>
            <person name="LaButti K."/>
            <person name="Pangilinan J."/>
            <person name="Lipzen A."/>
            <person name="Amirebrahimi M."/>
            <person name="Yan J."/>
            <person name="Adam C."/>
            <person name="Keymanesh K."/>
            <person name="Ng V."/>
            <person name="Louie K."/>
            <person name="Northen T."/>
            <person name="Drula E."/>
            <person name="Henrissat B."/>
            <person name="Hsieh H.M."/>
            <person name="Youens-Clark K."/>
            <person name="Lutzoni F."/>
            <person name="Miadlikowska J."/>
            <person name="Eastwood D.C."/>
            <person name="Hamelin R.C."/>
            <person name="Grigoriev I.V."/>
            <person name="U'Ren J.M."/>
        </authorList>
    </citation>
    <scope>NUCLEOTIDE SEQUENCE [LARGE SCALE GENOMIC DNA]</scope>
    <source>
        <strain evidence="1 2">CBS 119005</strain>
    </source>
</reference>
<gene>
    <name evidence="1" type="ORF">F4820DRAFT_450827</name>
</gene>
<proteinExistence type="predicted"/>
<comment type="caution">
    <text evidence="1">The sequence shown here is derived from an EMBL/GenBank/DDBJ whole genome shotgun (WGS) entry which is preliminary data.</text>
</comment>
<organism evidence="1 2">
    <name type="scientific">Hypoxylon rubiginosum</name>
    <dbReference type="NCBI Taxonomy" id="110542"/>
    <lineage>
        <taxon>Eukaryota</taxon>
        <taxon>Fungi</taxon>
        <taxon>Dikarya</taxon>
        <taxon>Ascomycota</taxon>
        <taxon>Pezizomycotina</taxon>
        <taxon>Sordariomycetes</taxon>
        <taxon>Xylariomycetidae</taxon>
        <taxon>Xylariales</taxon>
        <taxon>Hypoxylaceae</taxon>
        <taxon>Hypoxylon</taxon>
    </lineage>
</organism>
<dbReference type="Proteomes" id="UP001497700">
    <property type="component" value="Unassembled WGS sequence"/>
</dbReference>
<protein>
    <submittedName>
        <fullName evidence="1">Uncharacterized protein</fullName>
    </submittedName>
</protein>
<evidence type="ECO:0000313" key="1">
    <source>
        <dbReference type="EMBL" id="KAI4862633.1"/>
    </source>
</evidence>